<dbReference type="InterPro" id="IPR000595">
    <property type="entry name" value="cNMP-bd_dom"/>
</dbReference>
<feature type="domain" description="Cyclic nucleotide-binding" evidence="1">
    <location>
        <begin position="263"/>
        <end position="354"/>
    </location>
</feature>
<evidence type="ECO:0000259" key="1">
    <source>
        <dbReference type="PROSITE" id="PS50042"/>
    </source>
</evidence>
<dbReference type="Proteomes" id="UP000005361">
    <property type="component" value="Chromosome"/>
</dbReference>
<gene>
    <name evidence="2" type="ORF">JBW_04699</name>
</gene>
<name>I9DJD1_9FIRM</name>
<dbReference type="EMBL" id="CP010978">
    <property type="protein sequence ID" value="AJQ30028.1"/>
    <property type="molecule type" value="Genomic_DNA"/>
</dbReference>
<dbReference type="PROSITE" id="PS50042">
    <property type="entry name" value="CNMP_BINDING_3"/>
    <property type="match status" value="1"/>
</dbReference>
<dbReference type="Pfam" id="PF13444">
    <property type="entry name" value="Acetyltransf_5"/>
    <property type="match status" value="1"/>
</dbReference>
<dbReference type="Gene3D" id="3.40.630.30">
    <property type="match status" value="1"/>
</dbReference>
<dbReference type="InterPro" id="IPR018490">
    <property type="entry name" value="cNMP-bd_dom_sf"/>
</dbReference>
<evidence type="ECO:0000313" key="2">
    <source>
        <dbReference type="EMBL" id="AJQ30028.1"/>
    </source>
</evidence>
<protein>
    <submittedName>
        <fullName evidence="2">Cyclic nucleotide-binding protein</fullName>
    </submittedName>
</protein>
<proteinExistence type="predicted"/>
<accession>I9DJD1</accession>
<reference evidence="3" key="2">
    <citation type="submission" date="2015-02" db="EMBL/GenBank/DDBJ databases">
        <title>Complete Genome Sequence of Pelosinus fermentans JBW45.</title>
        <authorList>
            <person name="De Leon K.B."/>
            <person name="Utturkar S.M."/>
            <person name="Camilleri L.B."/>
            <person name="Arkin A.P."/>
            <person name="Fields M.W."/>
            <person name="Brown S.D."/>
            <person name="Wall J.D."/>
        </authorList>
    </citation>
    <scope>NUCLEOTIDE SEQUENCE [LARGE SCALE GENOMIC DNA]</scope>
    <source>
        <strain evidence="3">JBW45</strain>
    </source>
</reference>
<dbReference type="InterPro" id="IPR014710">
    <property type="entry name" value="RmlC-like_jellyroll"/>
</dbReference>
<dbReference type="KEGG" id="pft:JBW_04699"/>
<dbReference type="STRING" id="1192197.JBW_04699"/>
<dbReference type="Gene3D" id="2.60.120.10">
    <property type="entry name" value="Jelly Rolls"/>
    <property type="match status" value="1"/>
</dbReference>
<dbReference type="AlphaFoldDB" id="I9DJD1"/>
<reference evidence="2 3" key="1">
    <citation type="journal article" date="2015" name="Genome Announc.">
        <title>Complete Genome Sequence of Pelosinus fermentans JBW45, a Member of a Remarkably Competitive Group of Negativicutes in the Firmicutes Phylum.</title>
        <authorList>
            <person name="De Leon K.B."/>
            <person name="Utturkar S.M."/>
            <person name="Camilleri L.B."/>
            <person name="Elias D.A."/>
            <person name="Arkin A.P."/>
            <person name="Fields M.W."/>
            <person name="Brown S.D."/>
            <person name="Wall J.D."/>
        </authorList>
    </citation>
    <scope>NUCLEOTIDE SEQUENCE [LARGE SCALE GENOMIC DNA]</scope>
    <source>
        <strain evidence="2 3">JBW45</strain>
    </source>
</reference>
<dbReference type="SUPFAM" id="SSF55729">
    <property type="entry name" value="Acyl-CoA N-acyltransferases (Nat)"/>
    <property type="match status" value="1"/>
</dbReference>
<sequence length="374" mass="42660">MTNINQATSVSTKEEPIRIGVAKTPEEKREVYRLRYSIYAEEIGYDLADADHNIKLLYDELDEWAILLTAHIGSTLIGTVRVNIGRISEFSSDLVQTYRMAKFRKFYNEEDDPFFTVISRGMVTSQYRSSATIYLFTVKMYELSCAYQVQFAFLNCTFHLIPFYEHTGQVRIDKNTIDPNDNSSLASLVMLIDDVEHLRTVGSPLFRIARKRTSLNSKATDWFYSEFFREIKTTVNSRLVSEEELWTIMYQYFGNRPNNNISLLKGLSVSEAKLFLHSCGSLVHCHVGDYIAACGSTSQELIILLSGRARSSLYGILLPGQYCGENGLEYPTTRSSSVIALVDLDILVLSFYNFGNFRKRHSVIACKILCNLQK</sequence>
<evidence type="ECO:0000313" key="3">
    <source>
        <dbReference type="Proteomes" id="UP000005361"/>
    </source>
</evidence>
<organism evidence="2 3">
    <name type="scientific">Pelosinus fermentans JBW45</name>
    <dbReference type="NCBI Taxonomy" id="1192197"/>
    <lineage>
        <taxon>Bacteria</taxon>
        <taxon>Bacillati</taxon>
        <taxon>Bacillota</taxon>
        <taxon>Negativicutes</taxon>
        <taxon>Selenomonadales</taxon>
        <taxon>Sporomusaceae</taxon>
        <taxon>Pelosinus</taxon>
    </lineage>
</organism>
<dbReference type="RefSeq" id="WP_007954811.1">
    <property type="nucleotide sequence ID" value="NZ_CP010978.1"/>
</dbReference>
<dbReference type="CDD" id="cd00038">
    <property type="entry name" value="CAP_ED"/>
    <property type="match status" value="1"/>
</dbReference>
<dbReference type="HOGENOM" id="CLU_061375_0_0_9"/>
<dbReference type="OrthoDB" id="1673783at2"/>
<dbReference type="SUPFAM" id="SSF51206">
    <property type="entry name" value="cAMP-binding domain-like"/>
    <property type="match status" value="1"/>
</dbReference>
<dbReference type="InterPro" id="IPR016181">
    <property type="entry name" value="Acyl_CoA_acyltransferase"/>
</dbReference>